<reference evidence="2 4" key="1">
    <citation type="submission" date="2023-11" db="EMBL/GenBank/DDBJ databases">
        <authorList>
            <person name="Okamura Y."/>
        </authorList>
    </citation>
    <scope>NUCLEOTIDE SEQUENCE [LARGE SCALE GENOMIC DNA]</scope>
</reference>
<accession>A0AAV1JGS1</accession>
<dbReference type="AlphaFoldDB" id="A0AAV1JGS1"/>
<dbReference type="Proteomes" id="UP001497472">
    <property type="component" value="Unassembled WGS sequence"/>
</dbReference>
<evidence type="ECO:0000313" key="2">
    <source>
        <dbReference type="EMBL" id="CAK1548556.1"/>
    </source>
</evidence>
<comment type="caution">
    <text evidence="2">The sequence shown here is derived from an EMBL/GenBank/DDBJ whole genome shotgun (WGS) entry which is preliminary data.</text>
</comment>
<evidence type="ECO:0000313" key="1">
    <source>
        <dbReference type="EMBL" id="CAK1547696.1"/>
    </source>
</evidence>
<organism evidence="2 4">
    <name type="scientific">Leptosia nina</name>
    <dbReference type="NCBI Taxonomy" id="320188"/>
    <lineage>
        <taxon>Eukaryota</taxon>
        <taxon>Metazoa</taxon>
        <taxon>Ecdysozoa</taxon>
        <taxon>Arthropoda</taxon>
        <taxon>Hexapoda</taxon>
        <taxon>Insecta</taxon>
        <taxon>Pterygota</taxon>
        <taxon>Neoptera</taxon>
        <taxon>Endopterygota</taxon>
        <taxon>Lepidoptera</taxon>
        <taxon>Glossata</taxon>
        <taxon>Ditrysia</taxon>
        <taxon>Papilionoidea</taxon>
        <taxon>Pieridae</taxon>
        <taxon>Pierinae</taxon>
        <taxon>Leptosia</taxon>
    </lineage>
</organism>
<keyword evidence="4" id="KW-1185">Reference proteome</keyword>
<sequence length="250" mass="28900">MEHAKRMVLIEPHLIEKINSCNTSDNPTSRLDAEMKKILSSKLDDRKKCILYLQVLQRYLHFNEENRRPIEVPVIFQNDNITKVDIKDETQDPAPVLQIPEKETQDTAPTKYPIYNQSQILSLIPKSYCKKGESILNILSLSKNKVNWNEDNGLVMIDGKTIPGSNIVDLINDLLRPLKNNNPIGWEDFATALKDLKIPLTYLGNAQRIDFIKNLTLKDLDELSTDEEYSTPTTTKISRKKFSWEKWNPY</sequence>
<name>A0AAV1JGS1_9NEOP</name>
<evidence type="ECO:0000313" key="4">
    <source>
        <dbReference type="Proteomes" id="UP001497472"/>
    </source>
</evidence>
<gene>
    <name evidence="1" type="ORF">LNINA_LOCUS7154</name>
    <name evidence="2" type="ORF">LNINA_LOCUS7924</name>
    <name evidence="3" type="ORF">LNINA_LOCUS8637</name>
</gene>
<dbReference type="EMBL" id="CAVLEF010000009">
    <property type="protein sequence ID" value="CAK1547696.1"/>
    <property type="molecule type" value="Genomic_DNA"/>
</dbReference>
<proteinExistence type="predicted"/>
<dbReference type="EMBL" id="CAVLEF010000010">
    <property type="protein sequence ID" value="CAK1548556.1"/>
    <property type="molecule type" value="Genomic_DNA"/>
</dbReference>
<protein>
    <submittedName>
        <fullName evidence="2">Uncharacterized protein</fullName>
    </submittedName>
</protein>
<dbReference type="EMBL" id="CAVLEF010000011">
    <property type="protein sequence ID" value="CAK1549327.1"/>
    <property type="molecule type" value="Genomic_DNA"/>
</dbReference>
<evidence type="ECO:0000313" key="3">
    <source>
        <dbReference type="EMBL" id="CAK1549327.1"/>
    </source>
</evidence>